<protein>
    <recommendedName>
        <fullName evidence="4">Yip1 domain protein</fullName>
    </recommendedName>
</protein>
<comment type="caution">
    <text evidence="2">The sequence shown here is derived from an EMBL/GenBank/DDBJ whole genome shotgun (WGS) entry which is preliminary data.</text>
</comment>
<name>A0A0W0Z9R9_LEGSP</name>
<keyword evidence="3" id="KW-1185">Reference proteome</keyword>
<feature type="transmembrane region" description="Helical" evidence="1">
    <location>
        <begin position="50"/>
        <end position="72"/>
    </location>
</feature>
<accession>A0A0W0Z9R9</accession>
<dbReference type="EMBL" id="LNYX01000005">
    <property type="protein sequence ID" value="KTD65785.1"/>
    <property type="molecule type" value="Genomic_DNA"/>
</dbReference>
<evidence type="ECO:0000313" key="2">
    <source>
        <dbReference type="EMBL" id="KTD65785.1"/>
    </source>
</evidence>
<evidence type="ECO:0008006" key="4">
    <source>
        <dbReference type="Google" id="ProtNLM"/>
    </source>
</evidence>
<feature type="transmembrane region" description="Helical" evidence="1">
    <location>
        <begin position="152"/>
        <end position="176"/>
    </location>
</feature>
<reference evidence="2 3" key="1">
    <citation type="submission" date="2015-11" db="EMBL/GenBank/DDBJ databases">
        <title>Genomic analysis of 38 Legionella species identifies large and diverse effector repertoires.</title>
        <authorList>
            <person name="Burstein D."/>
            <person name="Amaro F."/>
            <person name="Zusman T."/>
            <person name="Lifshitz Z."/>
            <person name="Cohen O."/>
            <person name="Gilbert J.A."/>
            <person name="Pupko T."/>
            <person name="Shuman H.A."/>
            <person name="Segal G."/>
        </authorList>
    </citation>
    <scope>NUCLEOTIDE SEQUENCE [LARGE SCALE GENOMIC DNA]</scope>
    <source>
        <strain evidence="2 3">Mt.St.Helens-9</strain>
    </source>
</reference>
<organism evidence="2 3">
    <name type="scientific">Legionella spiritensis</name>
    <dbReference type="NCBI Taxonomy" id="452"/>
    <lineage>
        <taxon>Bacteria</taxon>
        <taxon>Pseudomonadati</taxon>
        <taxon>Pseudomonadota</taxon>
        <taxon>Gammaproteobacteria</taxon>
        <taxon>Legionellales</taxon>
        <taxon>Legionellaceae</taxon>
        <taxon>Legionella</taxon>
    </lineage>
</organism>
<dbReference type="PATRIC" id="fig|452.5.peg.547"/>
<dbReference type="AlphaFoldDB" id="A0A0W0Z9R9"/>
<proteinExistence type="predicted"/>
<dbReference type="Proteomes" id="UP000054877">
    <property type="component" value="Unassembled WGS sequence"/>
</dbReference>
<evidence type="ECO:0000313" key="3">
    <source>
        <dbReference type="Proteomes" id="UP000054877"/>
    </source>
</evidence>
<feature type="transmembrane region" description="Helical" evidence="1">
    <location>
        <begin position="84"/>
        <end position="104"/>
    </location>
</feature>
<keyword evidence="1" id="KW-1133">Transmembrane helix</keyword>
<sequence length="206" mass="23810">METAGSSTGRDIYKKQVNDRNSGQIVMWLALLKQYWRVTIFRENPRNTPYSLFILCLAMTFYFLVIVAQWAMIDLNHRFALNKILLASGLLVFSYYLYTAILLLARKKQNRLMKTLTALIISHLFIVIIGFLLMLFMPSLVNADMSLPSMRFLLLLYILKMLLLSAWQFLIAAYIYKNALESDYFTAILASFGLLAFNILTVTFGR</sequence>
<feature type="transmembrane region" description="Helical" evidence="1">
    <location>
        <begin position="183"/>
        <end position="204"/>
    </location>
</feature>
<keyword evidence="1" id="KW-0472">Membrane</keyword>
<dbReference type="STRING" id="452.Lspi_0497"/>
<feature type="transmembrane region" description="Helical" evidence="1">
    <location>
        <begin position="116"/>
        <end position="140"/>
    </location>
</feature>
<gene>
    <name evidence="2" type="ORF">Lspi_0497</name>
</gene>
<evidence type="ECO:0000256" key="1">
    <source>
        <dbReference type="SAM" id="Phobius"/>
    </source>
</evidence>
<keyword evidence="1" id="KW-0812">Transmembrane</keyword>